<gene>
    <name evidence="1" type="ORF">HM131_17995</name>
</gene>
<dbReference type="InterPro" id="IPR043128">
    <property type="entry name" value="Rev_trsase/Diguanyl_cyclase"/>
</dbReference>
<dbReference type="AlphaFoldDB" id="A0A1W5ZZ30"/>
<dbReference type="KEGG" id="hmn:HM131_17995"/>
<evidence type="ECO:0000313" key="1">
    <source>
        <dbReference type="EMBL" id="ARI78616.1"/>
    </source>
</evidence>
<keyword evidence="2" id="KW-1185">Reference proteome</keyword>
<evidence type="ECO:0008006" key="3">
    <source>
        <dbReference type="Google" id="ProtNLM"/>
    </source>
</evidence>
<dbReference type="RefSeq" id="WP_085031075.1">
    <property type="nucleotide sequence ID" value="NZ_CP020772.1"/>
</dbReference>
<accession>A0A1W5ZZ30</accession>
<dbReference type="EMBL" id="CP020772">
    <property type="protein sequence ID" value="ARI78616.1"/>
    <property type="molecule type" value="Genomic_DNA"/>
</dbReference>
<protein>
    <recommendedName>
        <fullName evidence="3">Transcriptional regulator</fullName>
    </recommendedName>
</protein>
<name>A0A1W5ZZ30_9BACI</name>
<reference evidence="1 2" key="1">
    <citation type="submission" date="2017-04" db="EMBL/GenBank/DDBJ databases">
        <title>The whole genome sequencing and assembly of Halobacillus mangrovi strain.</title>
        <authorList>
            <person name="Lee S.-J."/>
            <person name="Park M.-K."/>
            <person name="Kim J.-Y."/>
            <person name="Lee Y.-J."/>
            <person name="Yi H."/>
            <person name="Bahn Y.-S."/>
            <person name="Kim J.F."/>
            <person name="Lee D.-W."/>
        </authorList>
    </citation>
    <scope>NUCLEOTIDE SEQUENCE [LARGE SCALE GENOMIC DNA]</scope>
    <source>
        <strain evidence="1 2">KTB 131</strain>
    </source>
</reference>
<sequence length="435" mass="50486">MKTTIGVIAPHDSLQLIMYVAKEFDEITFIPYPYEQLTEVSDILTKHRHEVDQWFFSGVLNYTYALENNLITEKEGTYPPLHGASFFGILLEAQLASNKVYREVSIDTIESEEFDKILSYYQLDSLTYYNHPFDREKSSDKLVEFHSKLYEEGKTEVAITSIKYVYRKLKERSIPVFRVTPSYLSIKMIIQYLEERAQSNLYRNSQVAVIGCRIEMDPDHLEELYYSFKTKYQELDVRRQLFSIAEKTNGSVMQMGDGLFFIFTTRGELSNESEADLFHLIDDIRAQTNLKVKVSIGFGETVLQAEQHVRMGFRHVKDYEKPMILIVDDDQSISLKEQKDQIAYQTTDIGQAWQDKLKDANLSPGVVSKILAYAKQYGRDSFSSQDLSRWLKSTERNGRRILSEMERVGIVEQAGENQSGERGRPRKVYKFLPLS</sequence>
<dbReference type="Gene3D" id="3.30.70.270">
    <property type="match status" value="1"/>
</dbReference>
<proteinExistence type="predicted"/>
<dbReference type="STRING" id="402384.HM131_17995"/>
<dbReference type="OrthoDB" id="4986073at2"/>
<dbReference type="Proteomes" id="UP000192527">
    <property type="component" value="Chromosome"/>
</dbReference>
<evidence type="ECO:0000313" key="2">
    <source>
        <dbReference type="Proteomes" id="UP000192527"/>
    </source>
</evidence>
<organism evidence="1 2">
    <name type="scientific">Halobacillus mangrovi</name>
    <dbReference type="NCBI Taxonomy" id="402384"/>
    <lineage>
        <taxon>Bacteria</taxon>
        <taxon>Bacillati</taxon>
        <taxon>Bacillota</taxon>
        <taxon>Bacilli</taxon>
        <taxon>Bacillales</taxon>
        <taxon>Bacillaceae</taxon>
        <taxon>Halobacillus</taxon>
    </lineage>
</organism>